<feature type="region of interest" description="Disordered" evidence="1">
    <location>
        <begin position="70"/>
        <end position="125"/>
    </location>
</feature>
<organism evidence="2 3">
    <name type="scientific">Cryoendolithus antarcticus</name>
    <dbReference type="NCBI Taxonomy" id="1507870"/>
    <lineage>
        <taxon>Eukaryota</taxon>
        <taxon>Fungi</taxon>
        <taxon>Dikarya</taxon>
        <taxon>Ascomycota</taxon>
        <taxon>Pezizomycotina</taxon>
        <taxon>Dothideomycetes</taxon>
        <taxon>Dothideomycetidae</taxon>
        <taxon>Cladosporiales</taxon>
        <taxon>Cladosporiaceae</taxon>
        <taxon>Cryoendolithus</taxon>
    </lineage>
</organism>
<keyword evidence="3" id="KW-1185">Reference proteome</keyword>
<reference evidence="3" key="1">
    <citation type="submission" date="2017-03" db="EMBL/GenBank/DDBJ databases">
        <title>Genomes of endolithic fungi from Antarctica.</title>
        <authorList>
            <person name="Coleine C."/>
            <person name="Masonjones S."/>
            <person name="Stajich J.E."/>
        </authorList>
    </citation>
    <scope>NUCLEOTIDE SEQUENCE [LARGE SCALE GENOMIC DNA]</scope>
    <source>
        <strain evidence="3">CCFEE 5527</strain>
    </source>
</reference>
<gene>
    <name evidence="2" type="ORF">B0A48_16256</name>
</gene>
<dbReference type="Proteomes" id="UP000192596">
    <property type="component" value="Unassembled WGS sequence"/>
</dbReference>
<feature type="compositionally biased region" description="Basic and acidic residues" evidence="1">
    <location>
        <begin position="42"/>
        <end position="51"/>
    </location>
</feature>
<feature type="region of interest" description="Disordered" evidence="1">
    <location>
        <begin position="1"/>
        <end position="51"/>
    </location>
</feature>
<sequence>MNNPKPTPPEDDSPKLQSSSWSRKPPSLANALTPRPNYMQSRQEREAERNEQRRIWAALQYPDAATHAGALGRGFLAEHLRPPEQPEGAGDKAIAKDEKSIGQSTGSVEEKEGKSSGEGETGESR</sequence>
<accession>A0A1V8SGH8</accession>
<dbReference type="InParanoid" id="A0A1V8SGH8"/>
<dbReference type="EMBL" id="NAJO01000049">
    <property type="protein sequence ID" value="OQN97951.1"/>
    <property type="molecule type" value="Genomic_DNA"/>
</dbReference>
<proteinExistence type="predicted"/>
<protein>
    <submittedName>
        <fullName evidence="2">Uncharacterized protein</fullName>
    </submittedName>
</protein>
<feature type="compositionally biased region" description="Basic and acidic residues" evidence="1">
    <location>
        <begin position="76"/>
        <end position="100"/>
    </location>
</feature>
<dbReference type="AlphaFoldDB" id="A0A1V8SGH8"/>
<evidence type="ECO:0000313" key="3">
    <source>
        <dbReference type="Proteomes" id="UP000192596"/>
    </source>
</evidence>
<evidence type="ECO:0000313" key="2">
    <source>
        <dbReference type="EMBL" id="OQN97951.1"/>
    </source>
</evidence>
<name>A0A1V8SGH8_9PEZI</name>
<evidence type="ECO:0000256" key="1">
    <source>
        <dbReference type="SAM" id="MobiDB-lite"/>
    </source>
</evidence>
<comment type="caution">
    <text evidence="2">The sequence shown here is derived from an EMBL/GenBank/DDBJ whole genome shotgun (WGS) entry which is preliminary data.</text>
</comment>
<feature type="compositionally biased region" description="Basic and acidic residues" evidence="1">
    <location>
        <begin position="108"/>
        <end position="125"/>
    </location>
</feature>